<sequence length="541" mass="59275">MKKLFIIPILTVLLTGFFTNCDMPKTDVIVSQDFMTHVAQVSFVNDVSNVAAGKLNTDLDNTTVKITGPDAAKVWNIEGKKVFTIQGGTLQLLLDPSVEFITDSKTYTVNLIVEATGYLKRNVPITFVKDINNAFVEVAMVKKATLPAGIRLATDTSGNVSDLTGLNKVINIVASNTLTNGVTTEITVPLGVKMRDADGNPLSGALNTEVISFSEGNDGTAYFPGGLTPDNVKMLDGTTASGAFVSAGFAAINMTIGGKNVRTFEGGKVAVKMTLSKTNFNPETSQAYKAGDNLDIWSYEDDNGQWKLESTGKVKADTDGSLYVSFETSHLSYFNLDYFGSSSRCDLAKIKLKWNGATTPVNCRLTTRYTYYPYTWYQSIHSSETQIQDGTEEMFLNAPTNMPIEIEIFDIDNNRLLVKKIFAKGDLCKGGTIDITAPVIKKQLVSLTYKGMCSNTIIYPPVGTRVYYREVGGAWKLFHYVYYANRFDNKIVTDKLKVGQTYDFMVFAGNKSQLRTITIAKADNNIEVTLSDALCKALLKG</sequence>
<proteinExistence type="predicted"/>
<dbReference type="RefSeq" id="WP_116723825.1">
    <property type="nucleotide sequence ID" value="NZ_QCZI01000002.1"/>
</dbReference>
<dbReference type="AlphaFoldDB" id="A0A2U1JPJ6"/>
<dbReference type="Proteomes" id="UP000245449">
    <property type="component" value="Unassembled WGS sequence"/>
</dbReference>
<evidence type="ECO:0000256" key="1">
    <source>
        <dbReference type="SAM" id="SignalP"/>
    </source>
</evidence>
<reference evidence="2 3" key="1">
    <citation type="submission" date="2018-04" db="EMBL/GenBank/DDBJ databases">
        <title>Flavobacterium sp. nov., isolated from glacier ice.</title>
        <authorList>
            <person name="Liu Q."/>
            <person name="Xin Y.-H."/>
        </authorList>
    </citation>
    <scope>NUCLEOTIDE SEQUENCE [LARGE SCALE GENOMIC DNA]</scope>
    <source>
        <strain evidence="2 3">RB1R5</strain>
    </source>
</reference>
<dbReference type="EMBL" id="QCZI01000002">
    <property type="protein sequence ID" value="PWA06925.1"/>
    <property type="molecule type" value="Genomic_DNA"/>
</dbReference>
<name>A0A2U1JPJ6_9FLAO</name>
<accession>A0A2U1JPJ6</accession>
<keyword evidence="1" id="KW-0732">Signal</keyword>
<keyword evidence="3" id="KW-1185">Reference proteome</keyword>
<feature type="chain" id="PRO_5015469946" evidence="1">
    <location>
        <begin position="22"/>
        <end position="541"/>
    </location>
</feature>
<comment type="caution">
    <text evidence="2">The sequence shown here is derived from an EMBL/GenBank/DDBJ whole genome shotgun (WGS) entry which is preliminary data.</text>
</comment>
<gene>
    <name evidence="2" type="ORF">DB895_02795</name>
</gene>
<protein>
    <submittedName>
        <fullName evidence="2">Uncharacterized protein</fullName>
    </submittedName>
</protein>
<dbReference type="OrthoDB" id="973569at2"/>
<evidence type="ECO:0000313" key="3">
    <source>
        <dbReference type="Proteomes" id="UP000245449"/>
    </source>
</evidence>
<organism evidence="2 3">
    <name type="scientific">Flavobacterium psychrotolerans</name>
    <dbReference type="NCBI Taxonomy" id="2169410"/>
    <lineage>
        <taxon>Bacteria</taxon>
        <taxon>Pseudomonadati</taxon>
        <taxon>Bacteroidota</taxon>
        <taxon>Flavobacteriia</taxon>
        <taxon>Flavobacteriales</taxon>
        <taxon>Flavobacteriaceae</taxon>
        <taxon>Flavobacterium</taxon>
    </lineage>
</organism>
<feature type="signal peptide" evidence="1">
    <location>
        <begin position="1"/>
        <end position="21"/>
    </location>
</feature>
<evidence type="ECO:0000313" key="2">
    <source>
        <dbReference type="EMBL" id="PWA06925.1"/>
    </source>
</evidence>